<organism evidence="2 3">
    <name type="scientific">Mycobacterium stomatepiae</name>
    <dbReference type="NCBI Taxonomy" id="470076"/>
    <lineage>
        <taxon>Bacteria</taxon>
        <taxon>Bacillati</taxon>
        <taxon>Actinomycetota</taxon>
        <taxon>Actinomycetes</taxon>
        <taxon>Mycobacteriales</taxon>
        <taxon>Mycobacteriaceae</taxon>
        <taxon>Mycobacterium</taxon>
        <taxon>Mycobacterium simiae complex</taxon>
    </lineage>
</organism>
<evidence type="ECO:0000313" key="3">
    <source>
        <dbReference type="Proteomes" id="UP000467130"/>
    </source>
</evidence>
<accession>A0A7I7Q8P2</accession>
<gene>
    <name evidence="2" type="ORF">MSTO_28990</name>
</gene>
<dbReference type="KEGG" id="msto:MSTO_28990"/>
<evidence type="ECO:0000256" key="1">
    <source>
        <dbReference type="SAM" id="MobiDB-lite"/>
    </source>
</evidence>
<dbReference type="EMBL" id="AP022587">
    <property type="protein sequence ID" value="BBY22694.1"/>
    <property type="molecule type" value="Genomic_DNA"/>
</dbReference>
<sequence length="136" mass="15445">MLPKPKKGNKPGQVPATDPADGGKAPGAGYPVLCLRHLQPGWGFEEAAADQCQAFLIKWAKRASFTWTELVQHHKHGLGSEKIPRSKINPQIPPHLELDDYVVFRHQQNLPFVGFRSGDVFHVLWVEREYNELYQH</sequence>
<proteinExistence type="predicted"/>
<name>A0A7I7Q8P2_9MYCO</name>
<dbReference type="Proteomes" id="UP000467130">
    <property type="component" value="Chromosome"/>
</dbReference>
<reference evidence="2 3" key="1">
    <citation type="journal article" date="2019" name="Emerg. Microbes Infect.">
        <title>Comprehensive subspecies identification of 175 nontuberculous mycobacteria species based on 7547 genomic profiles.</title>
        <authorList>
            <person name="Matsumoto Y."/>
            <person name="Kinjo T."/>
            <person name="Motooka D."/>
            <person name="Nabeya D."/>
            <person name="Jung N."/>
            <person name="Uechi K."/>
            <person name="Horii T."/>
            <person name="Iida T."/>
            <person name="Fujita J."/>
            <person name="Nakamura S."/>
        </authorList>
    </citation>
    <scope>NUCLEOTIDE SEQUENCE [LARGE SCALE GENOMIC DNA]</scope>
    <source>
        <strain evidence="2 3">JCM 17783</strain>
    </source>
</reference>
<protein>
    <submittedName>
        <fullName evidence="2">Uncharacterized protein</fullName>
    </submittedName>
</protein>
<evidence type="ECO:0000313" key="2">
    <source>
        <dbReference type="EMBL" id="BBY22694.1"/>
    </source>
</evidence>
<dbReference type="AlphaFoldDB" id="A0A7I7Q8P2"/>
<feature type="region of interest" description="Disordered" evidence="1">
    <location>
        <begin position="1"/>
        <end position="24"/>
    </location>
</feature>
<keyword evidence="3" id="KW-1185">Reference proteome</keyword>
<feature type="compositionally biased region" description="Low complexity" evidence="1">
    <location>
        <begin position="15"/>
        <end position="24"/>
    </location>
</feature>